<feature type="region of interest" description="Disordered" evidence="2">
    <location>
        <begin position="1"/>
        <end position="21"/>
    </location>
</feature>
<feature type="domain" description="PAS" evidence="3">
    <location>
        <begin position="346"/>
        <end position="403"/>
    </location>
</feature>
<organism evidence="4 5">
    <name type="scientific">Hymenobacter glacialis</name>
    <dbReference type="NCBI Taxonomy" id="1908236"/>
    <lineage>
        <taxon>Bacteria</taxon>
        <taxon>Pseudomonadati</taxon>
        <taxon>Bacteroidota</taxon>
        <taxon>Cytophagia</taxon>
        <taxon>Cytophagales</taxon>
        <taxon>Hymenobacteraceae</taxon>
        <taxon>Hymenobacter</taxon>
    </lineage>
</organism>
<dbReference type="InterPro" id="IPR000014">
    <property type="entry name" value="PAS"/>
</dbReference>
<proteinExistence type="predicted"/>
<sequence>MDTDYDADMDAPPGNPAQRPADVHAALASLQSRAERRRYLVTHAAADSQTPQDVQRLMQELQVHQIELEMQNEELLLAQAEAQNARAQYVDLYDFAPVGYFTLTDGGLIHQLNLCGSQMLGSVRQRLVGRRFALFVPMETRPEFGQFLARIFTTDRTVSAEMVLLREDGTPFYAQMEGLRVEGAPETASGRPHCRLAVLDTTTRRNATDALAASEARFRRLFAESNDAVVLLQGQAYIDCNNAALRLLGATHKSEIVGRGMAAHAPVVQPDGRTTASLFRESLEEALRTGSRRCTARMRKITGEEIWVEAVLTPIGQEGAHPLIHILWRDVTADREAAAQLRESKARLSLALDASETGVFTWDVTNDQLVWDARSQAIFGHPYSPQPVAAELLMERFHSEDRDR</sequence>
<evidence type="ECO:0000313" key="4">
    <source>
        <dbReference type="EMBL" id="OGX87084.1"/>
    </source>
</evidence>
<evidence type="ECO:0000259" key="3">
    <source>
        <dbReference type="SMART" id="SM00091"/>
    </source>
</evidence>
<dbReference type="SMART" id="SM00091">
    <property type="entry name" value="PAS"/>
    <property type="match status" value="3"/>
</dbReference>
<evidence type="ECO:0000256" key="2">
    <source>
        <dbReference type="SAM" id="MobiDB-lite"/>
    </source>
</evidence>
<gene>
    <name evidence="4" type="ORF">BEN48_11965</name>
</gene>
<dbReference type="PANTHER" id="PTHR44757">
    <property type="entry name" value="DIGUANYLATE CYCLASE DGCP"/>
    <property type="match status" value="1"/>
</dbReference>
<accession>A0A1G1T8C2</accession>
<dbReference type="AlphaFoldDB" id="A0A1G1T8C2"/>
<keyword evidence="5" id="KW-1185">Reference proteome</keyword>
<evidence type="ECO:0000313" key="5">
    <source>
        <dbReference type="Proteomes" id="UP000177791"/>
    </source>
</evidence>
<dbReference type="CDD" id="cd00130">
    <property type="entry name" value="PAS"/>
    <property type="match status" value="2"/>
</dbReference>
<protein>
    <recommendedName>
        <fullName evidence="3">PAS domain-containing protein</fullName>
    </recommendedName>
</protein>
<comment type="caution">
    <text evidence="4">The sequence shown here is derived from an EMBL/GenBank/DDBJ whole genome shotgun (WGS) entry which is preliminary data.</text>
</comment>
<dbReference type="RefSeq" id="WP_070733294.1">
    <property type="nucleotide sequence ID" value="NZ_MDZC01000045.1"/>
</dbReference>
<dbReference type="SUPFAM" id="SSF55785">
    <property type="entry name" value="PYP-like sensor domain (PAS domain)"/>
    <property type="match status" value="3"/>
</dbReference>
<dbReference type="NCBIfam" id="TIGR00229">
    <property type="entry name" value="sensory_box"/>
    <property type="match status" value="2"/>
</dbReference>
<dbReference type="OrthoDB" id="8929028at2"/>
<name>A0A1G1T8C2_9BACT</name>
<reference evidence="4 5" key="1">
    <citation type="submission" date="2016-08" db="EMBL/GenBank/DDBJ databases">
        <title>Hymenobacter coccineus sp. nov., Hymenobacter lapidarius sp. nov. and Hymenobacter glacialis sp. nov., isolated from Antarctic soil.</title>
        <authorList>
            <person name="Sedlacek I."/>
            <person name="Kralova S."/>
            <person name="Kyrova K."/>
            <person name="Maslanova I."/>
            <person name="Stankova E."/>
            <person name="Vrbovska V."/>
            <person name="Nemec M."/>
            <person name="Bartak M."/>
            <person name="Svec P."/>
            <person name="Busse H.-J."/>
            <person name="Pantucek R."/>
        </authorList>
    </citation>
    <scope>NUCLEOTIDE SEQUENCE [LARGE SCALE GENOMIC DNA]</scope>
    <source>
        <strain evidence="4 5">CCM 8648</strain>
    </source>
</reference>
<keyword evidence="1" id="KW-0175">Coiled coil</keyword>
<dbReference type="Gene3D" id="3.30.450.20">
    <property type="entry name" value="PAS domain"/>
    <property type="match status" value="3"/>
</dbReference>
<dbReference type="STRING" id="1908236.BEN48_11965"/>
<feature type="domain" description="PAS" evidence="3">
    <location>
        <begin position="87"/>
        <end position="153"/>
    </location>
</feature>
<dbReference type="EMBL" id="MDZC01000045">
    <property type="protein sequence ID" value="OGX87084.1"/>
    <property type="molecule type" value="Genomic_DNA"/>
</dbReference>
<dbReference type="InterPro" id="IPR052155">
    <property type="entry name" value="Biofilm_reg_signaling"/>
</dbReference>
<evidence type="ECO:0000256" key="1">
    <source>
        <dbReference type="SAM" id="Coils"/>
    </source>
</evidence>
<feature type="coiled-coil region" evidence="1">
    <location>
        <begin position="54"/>
        <end position="90"/>
    </location>
</feature>
<dbReference type="Proteomes" id="UP000177791">
    <property type="component" value="Unassembled WGS sequence"/>
</dbReference>
<feature type="domain" description="PAS" evidence="3">
    <location>
        <begin position="216"/>
        <end position="284"/>
    </location>
</feature>
<dbReference type="PANTHER" id="PTHR44757:SF2">
    <property type="entry name" value="BIOFILM ARCHITECTURE MAINTENANCE PROTEIN MBAA"/>
    <property type="match status" value="1"/>
</dbReference>
<dbReference type="Pfam" id="PF13426">
    <property type="entry name" value="PAS_9"/>
    <property type="match status" value="2"/>
</dbReference>
<dbReference type="InterPro" id="IPR035965">
    <property type="entry name" value="PAS-like_dom_sf"/>
</dbReference>